<feature type="region of interest" description="Disordered" evidence="1">
    <location>
        <begin position="122"/>
        <end position="164"/>
    </location>
</feature>
<evidence type="ECO:0000256" key="2">
    <source>
        <dbReference type="SAM" id="SignalP"/>
    </source>
</evidence>
<proteinExistence type="predicted"/>
<keyword evidence="2" id="KW-0732">Signal</keyword>
<accession>A0A834IMS1</accession>
<feature type="non-terminal residue" evidence="3">
    <location>
        <position position="164"/>
    </location>
</feature>
<evidence type="ECO:0000256" key="1">
    <source>
        <dbReference type="SAM" id="MobiDB-lite"/>
    </source>
</evidence>
<dbReference type="Proteomes" id="UP000625711">
    <property type="component" value="Unassembled WGS sequence"/>
</dbReference>
<gene>
    <name evidence="3" type="ORF">GWI33_005769</name>
</gene>
<sequence>MRLILFSVILLGTLSNIEAACTQCGEEPETIINCDGKYFSCVNQTYFYQCASYGPITLAFSSQEVQECPEGLICSDANKWECVEPSESSTTTECPNVTETQTTTSNGGITTKAVVVTTISSESSSASTAASQSSESSSAPTTASESSESSSASTAASESSESSS</sequence>
<protein>
    <recommendedName>
        <fullName evidence="5">Chitin-binding type-2 domain-containing protein</fullName>
    </recommendedName>
</protein>
<keyword evidence="4" id="KW-1185">Reference proteome</keyword>
<name>A0A834IMS1_RHYFE</name>
<feature type="region of interest" description="Disordered" evidence="1">
    <location>
        <begin position="86"/>
        <end position="109"/>
    </location>
</feature>
<evidence type="ECO:0000313" key="3">
    <source>
        <dbReference type="EMBL" id="KAF7280570.1"/>
    </source>
</evidence>
<dbReference type="AlphaFoldDB" id="A0A834IMS1"/>
<feature type="signal peptide" evidence="2">
    <location>
        <begin position="1"/>
        <end position="19"/>
    </location>
</feature>
<feature type="compositionally biased region" description="Low complexity" evidence="1">
    <location>
        <begin position="98"/>
        <end position="109"/>
    </location>
</feature>
<feature type="compositionally biased region" description="Polar residues" evidence="1">
    <location>
        <begin position="86"/>
        <end position="97"/>
    </location>
</feature>
<reference evidence="3" key="1">
    <citation type="submission" date="2020-08" db="EMBL/GenBank/DDBJ databases">
        <title>Genome sequencing and assembly of the red palm weevil Rhynchophorus ferrugineus.</title>
        <authorList>
            <person name="Dias G.B."/>
            <person name="Bergman C.M."/>
            <person name="Manee M."/>
        </authorList>
    </citation>
    <scope>NUCLEOTIDE SEQUENCE</scope>
    <source>
        <strain evidence="3">AA-2017</strain>
        <tissue evidence="3">Whole larva</tissue>
    </source>
</reference>
<comment type="caution">
    <text evidence="3">The sequence shown here is derived from an EMBL/GenBank/DDBJ whole genome shotgun (WGS) entry which is preliminary data.</text>
</comment>
<dbReference type="EMBL" id="JAACXV010000286">
    <property type="protein sequence ID" value="KAF7280570.1"/>
    <property type="molecule type" value="Genomic_DNA"/>
</dbReference>
<evidence type="ECO:0008006" key="5">
    <source>
        <dbReference type="Google" id="ProtNLM"/>
    </source>
</evidence>
<evidence type="ECO:0000313" key="4">
    <source>
        <dbReference type="Proteomes" id="UP000625711"/>
    </source>
</evidence>
<feature type="chain" id="PRO_5032677981" description="Chitin-binding type-2 domain-containing protein" evidence="2">
    <location>
        <begin position="20"/>
        <end position="164"/>
    </location>
</feature>
<organism evidence="3 4">
    <name type="scientific">Rhynchophorus ferrugineus</name>
    <name type="common">Red palm weevil</name>
    <name type="synonym">Curculio ferrugineus</name>
    <dbReference type="NCBI Taxonomy" id="354439"/>
    <lineage>
        <taxon>Eukaryota</taxon>
        <taxon>Metazoa</taxon>
        <taxon>Ecdysozoa</taxon>
        <taxon>Arthropoda</taxon>
        <taxon>Hexapoda</taxon>
        <taxon>Insecta</taxon>
        <taxon>Pterygota</taxon>
        <taxon>Neoptera</taxon>
        <taxon>Endopterygota</taxon>
        <taxon>Coleoptera</taxon>
        <taxon>Polyphaga</taxon>
        <taxon>Cucujiformia</taxon>
        <taxon>Curculionidae</taxon>
        <taxon>Dryophthorinae</taxon>
        <taxon>Rhynchophorus</taxon>
    </lineage>
</organism>